<dbReference type="Proteomes" id="UP000198640">
    <property type="component" value="Unassembled WGS sequence"/>
</dbReference>
<dbReference type="EMBL" id="FNOY01000057">
    <property type="protein sequence ID" value="SDY72889.1"/>
    <property type="molecule type" value="Genomic_DNA"/>
</dbReference>
<protein>
    <submittedName>
        <fullName evidence="1">Uncharacterized protein</fullName>
    </submittedName>
</protein>
<gene>
    <name evidence="1" type="ORF">SAMN05421881_105719</name>
</gene>
<dbReference type="AlphaFoldDB" id="A0A1H3M9K5"/>
<reference evidence="1 2" key="1">
    <citation type="submission" date="2016-10" db="EMBL/GenBank/DDBJ databases">
        <authorList>
            <person name="de Groot N.N."/>
        </authorList>
    </citation>
    <scope>NUCLEOTIDE SEQUENCE [LARGE SCALE GENOMIC DNA]</scope>
    <source>
        <strain evidence="1 2">Nm1</strain>
    </source>
</reference>
<sequence length="102" mass="11179">MVGIAARLLIYELSSTRVRLRTMTLTGSYPKLHKSYRKLYEGILCFMSVAIGKWVETYGRFYQSCLVARGGMLYGAGVSQQAGAFDGGTVDEFRATGCLCCG</sequence>
<organism evidence="1 2">
    <name type="scientific">Nitrosomonas halophila</name>
    <dbReference type="NCBI Taxonomy" id="44576"/>
    <lineage>
        <taxon>Bacteria</taxon>
        <taxon>Pseudomonadati</taxon>
        <taxon>Pseudomonadota</taxon>
        <taxon>Betaproteobacteria</taxon>
        <taxon>Nitrosomonadales</taxon>
        <taxon>Nitrosomonadaceae</taxon>
        <taxon>Nitrosomonas</taxon>
    </lineage>
</organism>
<name>A0A1H3M9K5_9PROT</name>
<proteinExistence type="predicted"/>
<evidence type="ECO:0000313" key="2">
    <source>
        <dbReference type="Proteomes" id="UP000198640"/>
    </source>
</evidence>
<dbReference type="STRING" id="44576.SAMN05421881_105719"/>
<accession>A0A1H3M9K5</accession>
<evidence type="ECO:0000313" key="1">
    <source>
        <dbReference type="EMBL" id="SDY72889.1"/>
    </source>
</evidence>
<keyword evidence="2" id="KW-1185">Reference proteome</keyword>